<protein>
    <recommendedName>
        <fullName evidence="4">LRRNT domain-containing protein</fullName>
    </recommendedName>
</protein>
<reference evidence="3" key="1">
    <citation type="submission" date="2011-08" db="EMBL/GenBank/DDBJ databases">
        <authorList>
            <person name="Rombauts S."/>
        </authorList>
    </citation>
    <scope>NUCLEOTIDE SEQUENCE</scope>
    <source>
        <strain evidence="3">London</strain>
    </source>
</reference>
<evidence type="ECO:0000313" key="3">
    <source>
        <dbReference type="Proteomes" id="UP000015104"/>
    </source>
</evidence>
<accession>T1KTD9</accession>
<organism evidence="2 3">
    <name type="scientific">Tetranychus urticae</name>
    <name type="common">Two-spotted spider mite</name>
    <dbReference type="NCBI Taxonomy" id="32264"/>
    <lineage>
        <taxon>Eukaryota</taxon>
        <taxon>Metazoa</taxon>
        <taxon>Ecdysozoa</taxon>
        <taxon>Arthropoda</taxon>
        <taxon>Chelicerata</taxon>
        <taxon>Arachnida</taxon>
        <taxon>Acari</taxon>
        <taxon>Acariformes</taxon>
        <taxon>Trombidiformes</taxon>
        <taxon>Prostigmata</taxon>
        <taxon>Eleutherengona</taxon>
        <taxon>Raphignathae</taxon>
        <taxon>Tetranychoidea</taxon>
        <taxon>Tetranychidae</taxon>
        <taxon>Tetranychus</taxon>
    </lineage>
</organism>
<evidence type="ECO:0000256" key="1">
    <source>
        <dbReference type="SAM" id="SignalP"/>
    </source>
</evidence>
<dbReference type="HOGENOM" id="CLU_3071298_0_0_1"/>
<dbReference type="EnsemblMetazoa" id="tetur20g02860.1">
    <property type="protein sequence ID" value="tetur20g02860.1"/>
    <property type="gene ID" value="tetur20g02860"/>
</dbReference>
<dbReference type="Proteomes" id="UP000015104">
    <property type="component" value="Unassembled WGS sequence"/>
</dbReference>
<keyword evidence="3" id="KW-1185">Reference proteome</keyword>
<name>T1KTD9_TETUR</name>
<evidence type="ECO:0008006" key="4">
    <source>
        <dbReference type="Google" id="ProtNLM"/>
    </source>
</evidence>
<keyword evidence="1" id="KW-0732">Signal</keyword>
<feature type="signal peptide" evidence="1">
    <location>
        <begin position="1"/>
        <end position="19"/>
    </location>
</feature>
<proteinExistence type="predicted"/>
<dbReference type="AlphaFoldDB" id="T1KTD9"/>
<evidence type="ECO:0000313" key="2">
    <source>
        <dbReference type="EnsemblMetazoa" id="tetur20g02860.1"/>
    </source>
</evidence>
<sequence>MRTTFRILLFLYLPLLSYGSFNCFLKCNCVYKSNKLHADCGSLSLTELPQVND</sequence>
<reference evidence="2" key="2">
    <citation type="submission" date="2015-06" db="UniProtKB">
        <authorList>
            <consortium name="EnsemblMetazoa"/>
        </authorList>
    </citation>
    <scope>IDENTIFICATION</scope>
</reference>
<feature type="chain" id="PRO_5004581106" description="LRRNT domain-containing protein" evidence="1">
    <location>
        <begin position="20"/>
        <end position="53"/>
    </location>
</feature>
<dbReference type="EMBL" id="CAEY01000525">
    <property type="status" value="NOT_ANNOTATED_CDS"/>
    <property type="molecule type" value="Genomic_DNA"/>
</dbReference>